<protein>
    <submittedName>
        <fullName evidence="1">FGGY-family pentulose kinase</fullName>
    </submittedName>
</protein>
<keyword evidence="2" id="KW-1185">Reference proteome</keyword>
<evidence type="ECO:0000313" key="1">
    <source>
        <dbReference type="EMBL" id="EKF43201.1"/>
    </source>
</evidence>
<reference evidence="1 2" key="1">
    <citation type="journal article" date="2012" name="J. Bacteriol.">
        <title>Genome Sequence of Nitratireductor indicus Type Strain C115.</title>
        <authorList>
            <person name="Lai Q."/>
            <person name="Li G."/>
            <person name="Yu Z."/>
            <person name="Shao Z."/>
        </authorList>
    </citation>
    <scope>NUCLEOTIDE SEQUENCE [LARGE SCALE GENOMIC DNA]</scope>
    <source>
        <strain evidence="1 2">C115</strain>
    </source>
</reference>
<keyword evidence="1" id="KW-0418">Kinase</keyword>
<dbReference type="PATRIC" id="fig|1231190.3.peg.1611"/>
<gene>
    <name evidence="1" type="ORF">NA8A_07689</name>
</gene>
<accession>K2P7K3</accession>
<dbReference type="Gene3D" id="3.30.420.40">
    <property type="match status" value="1"/>
</dbReference>
<keyword evidence="1" id="KW-0808">Transferase</keyword>
<dbReference type="Proteomes" id="UP000007374">
    <property type="component" value="Unassembled WGS sequence"/>
</dbReference>
<dbReference type="EMBL" id="AMSI01000004">
    <property type="protein sequence ID" value="EKF43201.1"/>
    <property type="molecule type" value="Genomic_DNA"/>
</dbReference>
<comment type="caution">
    <text evidence="1">The sequence shown here is derived from an EMBL/GenBank/DDBJ whole genome shotgun (WGS) entry which is preliminary data.</text>
</comment>
<organism evidence="1 2">
    <name type="scientific">Nitratireductor indicus C115</name>
    <dbReference type="NCBI Taxonomy" id="1231190"/>
    <lineage>
        <taxon>Bacteria</taxon>
        <taxon>Pseudomonadati</taxon>
        <taxon>Pseudomonadota</taxon>
        <taxon>Alphaproteobacteria</taxon>
        <taxon>Hyphomicrobiales</taxon>
        <taxon>Phyllobacteriaceae</taxon>
        <taxon>Nitratireductor</taxon>
    </lineage>
</organism>
<name>K2P7K3_9HYPH</name>
<proteinExistence type="predicted"/>
<sequence length="49" mass="5821">MLERGPLFFDLADFLTWKASGSFARSQCTLTRKWTYLAHEKTGWQDDFF</sequence>
<dbReference type="AlphaFoldDB" id="K2P7K3"/>
<evidence type="ECO:0000313" key="2">
    <source>
        <dbReference type="Proteomes" id="UP000007374"/>
    </source>
</evidence>
<dbReference type="GO" id="GO:0016301">
    <property type="term" value="F:kinase activity"/>
    <property type="evidence" value="ECO:0007669"/>
    <property type="project" value="UniProtKB-KW"/>
</dbReference>
<dbReference type="eggNOG" id="COG1069">
    <property type="taxonomic scope" value="Bacteria"/>
</dbReference>